<feature type="signal peptide" evidence="3">
    <location>
        <begin position="1"/>
        <end position="25"/>
    </location>
</feature>
<evidence type="ECO:0000313" key="6">
    <source>
        <dbReference type="Proteomes" id="UP000093954"/>
    </source>
</evidence>
<feature type="domain" description="Fe/B12 periplasmic-binding" evidence="4">
    <location>
        <begin position="62"/>
        <end position="333"/>
    </location>
</feature>
<keyword evidence="6" id="KW-1185">Reference proteome</keyword>
<dbReference type="InterPro" id="IPR002491">
    <property type="entry name" value="ABC_transptr_periplasmic_BD"/>
</dbReference>
<dbReference type="Proteomes" id="UP000093954">
    <property type="component" value="Unassembled WGS sequence"/>
</dbReference>
<dbReference type="PROSITE" id="PS50983">
    <property type="entry name" value="FE_B12_PBP"/>
    <property type="match status" value="1"/>
</dbReference>
<dbReference type="Gene3D" id="3.40.50.1980">
    <property type="entry name" value="Nitrogenase molybdenum iron protein domain"/>
    <property type="match status" value="2"/>
</dbReference>
<reference evidence="5 6" key="1">
    <citation type="journal article" date="2012" name="Front. Microbiol.">
        <title>Draft Genome Sequence of the Virulent Strain 01-B526 of the Fish Pathogen Aeromonas salmonicida.</title>
        <authorList>
            <person name="Charette S.J."/>
            <person name="Brochu F."/>
            <person name="Boyle B."/>
            <person name="Filion G."/>
            <person name="Tanaka K.H."/>
            <person name="Derome N."/>
        </authorList>
    </citation>
    <scope>NUCLEOTIDE SEQUENCE [LARGE SCALE GENOMIC DNA]</scope>
    <source>
        <strain evidence="5 6">P11</strain>
    </source>
</reference>
<dbReference type="PATRIC" id="fig|1353534.3.peg.220"/>
<dbReference type="PANTHER" id="PTHR30535:SF34">
    <property type="entry name" value="MOLYBDATE-BINDING PROTEIN MOLA"/>
    <property type="match status" value="1"/>
</dbReference>
<evidence type="ECO:0000313" key="5">
    <source>
        <dbReference type="EMBL" id="OBR96989.1"/>
    </source>
</evidence>
<dbReference type="InterPro" id="IPR050902">
    <property type="entry name" value="ABC_Transporter_SBP"/>
</dbReference>
<dbReference type="NCBIfam" id="NF038402">
    <property type="entry name" value="TroA_like"/>
    <property type="match status" value="1"/>
</dbReference>
<evidence type="ECO:0000256" key="1">
    <source>
        <dbReference type="ARBA" id="ARBA00008814"/>
    </source>
</evidence>
<dbReference type="InterPro" id="IPR054828">
    <property type="entry name" value="Vit_B12_bind_prot"/>
</dbReference>
<accession>A0A1A6B3S8</accession>
<name>A0A1A6B3S8_9CLOT</name>
<evidence type="ECO:0000256" key="3">
    <source>
        <dbReference type="SAM" id="SignalP"/>
    </source>
</evidence>
<dbReference type="GO" id="GO:0071281">
    <property type="term" value="P:cellular response to iron ion"/>
    <property type="evidence" value="ECO:0007669"/>
    <property type="project" value="TreeGrafter"/>
</dbReference>
<dbReference type="RefSeq" id="WP_065076664.1">
    <property type="nucleotide sequence ID" value="NZ_LROS01000002.1"/>
</dbReference>
<evidence type="ECO:0000259" key="4">
    <source>
        <dbReference type="PROSITE" id="PS50983"/>
    </source>
</evidence>
<gene>
    <name evidence="5" type="primary">btuF_1</name>
    <name evidence="5" type="ORF">CLRAG_02140</name>
</gene>
<dbReference type="SUPFAM" id="SSF53807">
    <property type="entry name" value="Helical backbone' metal receptor"/>
    <property type="match status" value="1"/>
</dbReference>
<comment type="caution">
    <text evidence="5">The sequence shown here is derived from an EMBL/GenBank/DDBJ whole genome shotgun (WGS) entry which is preliminary data.</text>
</comment>
<feature type="chain" id="PRO_5008342610" evidence="3">
    <location>
        <begin position="26"/>
        <end position="356"/>
    </location>
</feature>
<comment type="similarity">
    <text evidence="1">Belongs to the bacterial solute-binding protein 8 family.</text>
</comment>
<organism evidence="5 6">
    <name type="scientific">Clostridium ragsdalei P11</name>
    <dbReference type="NCBI Taxonomy" id="1353534"/>
    <lineage>
        <taxon>Bacteria</taxon>
        <taxon>Bacillati</taxon>
        <taxon>Bacillota</taxon>
        <taxon>Clostridia</taxon>
        <taxon>Eubacteriales</taxon>
        <taxon>Clostridiaceae</taxon>
        <taxon>Clostridium</taxon>
    </lineage>
</organism>
<proteinExistence type="inferred from homology"/>
<dbReference type="PANTHER" id="PTHR30535">
    <property type="entry name" value="VITAMIN B12-BINDING PROTEIN"/>
    <property type="match status" value="1"/>
</dbReference>
<dbReference type="EMBL" id="LROS01000002">
    <property type="protein sequence ID" value="OBR96989.1"/>
    <property type="molecule type" value="Genomic_DNA"/>
</dbReference>
<dbReference type="PROSITE" id="PS51257">
    <property type="entry name" value="PROKAR_LIPOPROTEIN"/>
    <property type="match status" value="1"/>
</dbReference>
<dbReference type="AlphaFoldDB" id="A0A1A6B3S8"/>
<protein>
    <submittedName>
        <fullName evidence="5">Vitamin B12-binding protein</fullName>
    </submittedName>
</protein>
<evidence type="ECO:0000256" key="2">
    <source>
        <dbReference type="ARBA" id="ARBA00022729"/>
    </source>
</evidence>
<sequence>MKKFSTLFLTLILTLVFALSGCGQASSNSGTGSSSSSSQKPKTITVKDSKGKSVIVPFEPKRVVVMNNAVAEIIYVLGGKNKIVGVSNDLKFPEDLAKKPKVGKAFTPDIEKVMEMKPDLVFGYGQYVKKEQIDKLKAAGITFISIDGFKIKSLDADIETIGKILNKQDKAKQYVSFIDKYLNLVKGRTSKLKPEEKVSAYWEGYSDYTSVSKGASGDEMLSIAGINNIAKDQSIAYPKVSNEWILEKSPQYIIKVPSTKIPFGYKINDLKAMDQFYNKFISRTGWEKIDAVKNKKVYMMSDEIGTSARSVVGICYLAKLCYPNLFKDLNPENVHKKMLKQFYNIDYNGNWVYPKQ</sequence>
<keyword evidence="2 3" id="KW-0732">Signal</keyword>
<dbReference type="Pfam" id="PF01497">
    <property type="entry name" value="Peripla_BP_2"/>
    <property type="match status" value="1"/>
</dbReference>